<dbReference type="AlphaFoldDB" id="A0AAD5CI23"/>
<name>A0AAD5CI23_AMBAR</name>
<reference evidence="2" key="1">
    <citation type="submission" date="2022-06" db="EMBL/GenBank/DDBJ databases">
        <title>Uncovering the hologenomic basis of an extraordinary plant invasion.</title>
        <authorList>
            <person name="Bieker V.C."/>
            <person name="Martin M.D."/>
            <person name="Gilbert T."/>
            <person name="Hodgins K."/>
            <person name="Battlay P."/>
            <person name="Petersen B."/>
            <person name="Wilson J."/>
        </authorList>
    </citation>
    <scope>NUCLEOTIDE SEQUENCE</scope>
    <source>
        <strain evidence="2">AA19_3_7</strain>
        <tissue evidence="2">Leaf</tissue>
    </source>
</reference>
<evidence type="ECO:0000256" key="1">
    <source>
        <dbReference type="SAM" id="MobiDB-lite"/>
    </source>
</evidence>
<dbReference type="Proteomes" id="UP001206925">
    <property type="component" value="Unassembled WGS sequence"/>
</dbReference>
<keyword evidence="3" id="KW-1185">Reference proteome</keyword>
<organism evidence="2 3">
    <name type="scientific">Ambrosia artemisiifolia</name>
    <name type="common">Common ragweed</name>
    <dbReference type="NCBI Taxonomy" id="4212"/>
    <lineage>
        <taxon>Eukaryota</taxon>
        <taxon>Viridiplantae</taxon>
        <taxon>Streptophyta</taxon>
        <taxon>Embryophyta</taxon>
        <taxon>Tracheophyta</taxon>
        <taxon>Spermatophyta</taxon>
        <taxon>Magnoliopsida</taxon>
        <taxon>eudicotyledons</taxon>
        <taxon>Gunneridae</taxon>
        <taxon>Pentapetalae</taxon>
        <taxon>asterids</taxon>
        <taxon>campanulids</taxon>
        <taxon>Asterales</taxon>
        <taxon>Asteraceae</taxon>
        <taxon>Asteroideae</taxon>
        <taxon>Heliantheae alliance</taxon>
        <taxon>Heliantheae</taxon>
        <taxon>Ambrosia</taxon>
    </lineage>
</organism>
<gene>
    <name evidence="2" type="ORF">M8C21_018786</name>
</gene>
<accession>A0AAD5CI23</accession>
<dbReference type="PANTHER" id="PTHR31152:SF1">
    <property type="entry name" value="PLAC8 FAMILY PROTEIN"/>
    <property type="match status" value="1"/>
</dbReference>
<evidence type="ECO:0008006" key="4">
    <source>
        <dbReference type="Google" id="ProtNLM"/>
    </source>
</evidence>
<dbReference type="PANTHER" id="PTHR31152">
    <property type="entry name" value="PLAC8 FAMILY PROTEIN"/>
    <property type="match status" value="1"/>
</dbReference>
<evidence type="ECO:0000313" key="3">
    <source>
        <dbReference type="Proteomes" id="UP001206925"/>
    </source>
</evidence>
<proteinExistence type="predicted"/>
<protein>
    <recommendedName>
        <fullName evidence="4">PLAC8 family protein</fullName>
    </recommendedName>
</protein>
<sequence length="294" mass="33050">MTKAKEQVNKMKHRKSYRFLWHTTLINTICADTPYCCFALFCGPCASYKLRKRALYGDMSRYTCCGGYMPCSGKCGERKCPKFCLCTEVLFCFGTSVASTRFMLQDELNIQTTKCDNCIIGCMVCLQQVACIFSIAACIFRSDELKEASQILNCLADLVFCSVCSCMQTQHKVEMDKRDGKFGTLPMEVPPVQKMSRIDQPAYVPPSVQYGQPQYVQGYPPSTYPPQYVQGYPPMYPTQPQGYPPATYPPPYQGYPPGVYPPPQQGYPSAPYPSQPHPPPQPHVQGYPPPGQYK</sequence>
<dbReference type="EMBL" id="JAMZMK010008020">
    <property type="protein sequence ID" value="KAI7742307.1"/>
    <property type="molecule type" value="Genomic_DNA"/>
</dbReference>
<feature type="region of interest" description="Disordered" evidence="1">
    <location>
        <begin position="240"/>
        <end position="294"/>
    </location>
</feature>
<comment type="caution">
    <text evidence="2">The sequence shown here is derived from an EMBL/GenBank/DDBJ whole genome shotgun (WGS) entry which is preliminary data.</text>
</comment>
<evidence type="ECO:0000313" key="2">
    <source>
        <dbReference type="EMBL" id="KAI7742307.1"/>
    </source>
</evidence>